<comment type="caution">
    <text evidence="2">The sequence shown here is derived from an EMBL/GenBank/DDBJ whole genome shotgun (WGS) entry which is preliminary data.</text>
</comment>
<feature type="transmembrane region" description="Helical" evidence="1">
    <location>
        <begin position="57"/>
        <end position="78"/>
    </location>
</feature>
<feature type="transmembrane region" description="Helical" evidence="1">
    <location>
        <begin position="99"/>
        <end position="119"/>
    </location>
</feature>
<sequence>MSLLRDCFSGFRFIFASEAACRICYFATPLFWIFGSFYIALNSISIYTGNPSVQTRIYVAIFGIFLILCGIFTAANTIHVCLQLPTSFTALKLQKTGQGIMIGAYTVFLIVNIIAQSSVSDTKFNGDFQSFLIQASIVYALLGISTVSCFYSS</sequence>
<dbReference type="Proteomes" id="UP001162131">
    <property type="component" value="Unassembled WGS sequence"/>
</dbReference>
<evidence type="ECO:0000313" key="2">
    <source>
        <dbReference type="EMBL" id="CAG9329761.1"/>
    </source>
</evidence>
<evidence type="ECO:0000256" key="1">
    <source>
        <dbReference type="SAM" id="Phobius"/>
    </source>
</evidence>
<protein>
    <recommendedName>
        <fullName evidence="4">MARVEL domain-containing protein</fullName>
    </recommendedName>
</protein>
<reference evidence="2" key="1">
    <citation type="submission" date="2021-09" db="EMBL/GenBank/DDBJ databases">
        <authorList>
            <consortium name="AG Swart"/>
            <person name="Singh M."/>
            <person name="Singh A."/>
            <person name="Seah K."/>
            <person name="Emmerich C."/>
        </authorList>
    </citation>
    <scope>NUCLEOTIDE SEQUENCE</scope>
    <source>
        <strain evidence="2">ATCC30299</strain>
    </source>
</reference>
<dbReference type="AlphaFoldDB" id="A0AAU9JPL1"/>
<evidence type="ECO:0008006" key="4">
    <source>
        <dbReference type="Google" id="ProtNLM"/>
    </source>
</evidence>
<keyword evidence="1" id="KW-1133">Transmembrane helix</keyword>
<feature type="transmembrane region" description="Helical" evidence="1">
    <location>
        <begin position="131"/>
        <end position="151"/>
    </location>
</feature>
<proteinExistence type="predicted"/>
<name>A0AAU9JPL1_9CILI</name>
<keyword evidence="3" id="KW-1185">Reference proteome</keyword>
<organism evidence="2 3">
    <name type="scientific">Blepharisma stoltei</name>
    <dbReference type="NCBI Taxonomy" id="1481888"/>
    <lineage>
        <taxon>Eukaryota</taxon>
        <taxon>Sar</taxon>
        <taxon>Alveolata</taxon>
        <taxon>Ciliophora</taxon>
        <taxon>Postciliodesmatophora</taxon>
        <taxon>Heterotrichea</taxon>
        <taxon>Heterotrichida</taxon>
        <taxon>Blepharismidae</taxon>
        <taxon>Blepharisma</taxon>
    </lineage>
</organism>
<keyword evidence="1" id="KW-0812">Transmembrane</keyword>
<dbReference type="EMBL" id="CAJZBQ010000048">
    <property type="protein sequence ID" value="CAG9329761.1"/>
    <property type="molecule type" value="Genomic_DNA"/>
</dbReference>
<accession>A0AAU9JPL1</accession>
<evidence type="ECO:0000313" key="3">
    <source>
        <dbReference type="Proteomes" id="UP001162131"/>
    </source>
</evidence>
<keyword evidence="1" id="KW-0472">Membrane</keyword>
<feature type="transmembrane region" description="Helical" evidence="1">
    <location>
        <begin position="20"/>
        <end position="41"/>
    </location>
</feature>
<gene>
    <name evidence="2" type="ORF">BSTOLATCC_MIC49380</name>
</gene>